<proteinExistence type="predicted"/>
<name>A0A9D2L4H0_9BACT</name>
<comment type="subcellular location">
    <subcellularLocation>
        <location evidence="1">Cell envelope</location>
    </subcellularLocation>
</comment>
<gene>
    <name evidence="4" type="ORF">H9779_05670</name>
</gene>
<dbReference type="PROSITE" id="PS51257">
    <property type="entry name" value="PROKAR_LIPOPROTEIN"/>
    <property type="match status" value="1"/>
</dbReference>
<dbReference type="EMBL" id="DWYR01000013">
    <property type="protein sequence ID" value="HJA99071.1"/>
    <property type="molecule type" value="Genomic_DNA"/>
</dbReference>
<evidence type="ECO:0000256" key="1">
    <source>
        <dbReference type="ARBA" id="ARBA00004196"/>
    </source>
</evidence>
<dbReference type="PANTHER" id="PTHR32347:SF23">
    <property type="entry name" value="BLL5650 PROTEIN"/>
    <property type="match status" value="1"/>
</dbReference>
<accession>A0A9D2L4H0</accession>
<dbReference type="Gene3D" id="2.40.50.100">
    <property type="match status" value="1"/>
</dbReference>
<dbReference type="AlphaFoldDB" id="A0A9D2L4H0"/>
<dbReference type="InterPro" id="IPR050465">
    <property type="entry name" value="UPF0194_transport"/>
</dbReference>
<reference evidence="4" key="2">
    <citation type="submission" date="2021-04" db="EMBL/GenBank/DDBJ databases">
        <authorList>
            <person name="Gilroy R."/>
        </authorList>
    </citation>
    <scope>NUCLEOTIDE SEQUENCE</scope>
    <source>
        <strain evidence="4">CHK169-11906</strain>
    </source>
</reference>
<evidence type="ECO:0000256" key="3">
    <source>
        <dbReference type="SAM" id="Coils"/>
    </source>
</evidence>
<dbReference type="Proteomes" id="UP000824259">
    <property type="component" value="Unassembled WGS sequence"/>
</dbReference>
<dbReference type="GO" id="GO:0030313">
    <property type="term" value="C:cell envelope"/>
    <property type="evidence" value="ECO:0007669"/>
    <property type="project" value="UniProtKB-SubCell"/>
</dbReference>
<evidence type="ECO:0000313" key="5">
    <source>
        <dbReference type="Proteomes" id="UP000824259"/>
    </source>
</evidence>
<sequence>MKKMPTLCIAAAMLAGCNPNKYPYDASGTFEATEVIVSAETSGRLQWFSVEEGDRLEAGEEIGLIDTIQLYLSKRQLQASRQAVGSRTLDIPRQIAALEQQIATQQHEKERIERLIAADAANTKQLDDINSSIAVLERQLAAQTESLQSSNKSISGEMSGVEAQIASVEDRIQRSRIKSPIQGTVLVKYAEESEFTSTGMPLFKVADLDQMILRAYVTSGELTQLKIGQQVKVHTDFGDNQSREYTGTVSWISDQAEFTPKTIQTKDERENLVYAVKIAVENDGYIKIGMYADVTF</sequence>
<feature type="coiled-coil region" evidence="3">
    <location>
        <begin position="95"/>
        <end position="146"/>
    </location>
</feature>
<dbReference type="Gene3D" id="2.40.30.170">
    <property type="match status" value="1"/>
</dbReference>
<organism evidence="4 5">
    <name type="scientific">Candidatus Alistipes avicola</name>
    <dbReference type="NCBI Taxonomy" id="2838432"/>
    <lineage>
        <taxon>Bacteria</taxon>
        <taxon>Pseudomonadati</taxon>
        <taxon>Bacteroidota</taxon>
        <taxon>Bacteroidia</taxon>
        <taxon>Bacteroidales</taxon>
        <taxon>Rikenellaceae</taxon>
        <taxon>Alistipes</taxon>
    </lineage>
</organism>
<reference evidence="4" key="1">
    <citation type="journal article" date="2021" name="PeerJ">
        <title>Extensive microbial diversity within the chicken gut microbiome revealed by metagenomics and culture.</title>
        <authorList>
            <person name="Gilroy R."/>
            <person name="Ravi A."/>
            <person name="Getino M."/>
            <person name="Pursley I."/>
            <person name="Horton D.L."/>
            <person name="Alikhan N.F."/>
            <person name="Baker D."/>
            <person name="Gharbi K."/>
            <person name="Hall N."/>
            <person name="Watson M."/>
            <person name="Adriaenssens E.M."/>
            <person name="Foster-Nyarko E."/>
            <person name="Jarju S."/>
            <person name="Secka A."/>
            <person name="Antonio M."/>
            <person name="Oren A."/>
            <person name="Chaudhuri R.R."/>
            <person name="La Ragione R."/>
            <person name="Hildebrand F."/>
            <person name="Pallen M.J."/>
        </authorList>
    </citation>
    <scope>NUCLEOTIDE SEQUENCE</scope>
    <source>
        <strain evidence="4">CHK169-11906</strain>
    </source>
</reference>
<dbReference type="PANTHER" id="PTHR32347">
    <property type="entry name" value="EFFLUX SYSTEM COMPONENT YKNX-RELATED"/>
    <property type="match status" value="1"/>
</dbReference>
<comment type="caution">
    <text evidence="4">The sequence shown here is derived from an EMBL/GenBank/DDBJ whole genome shotgun (WGS) entry which is preliminary data.</text>
</comment>
<evidence type="ECO:0000313" key="4">
    <source>
        <dbReference type="EMBL" id="HJA99071.1"/>
    </source>
</evidence>
<protein>
    <submittedName>
        <fullName evidence="4">HlyD family efflux transporter periplasmic adaptor subunit</fullName>
    </submittedName>
</protein>
<evidence type="ECO:0000256" key="2">
    <source>
        <dbReference type="ARBA" id="ARBA00023054"/>
    </source>
</evidence>
<keyword evidence="2 3" id="KW-0175">Coiled coil</keyword>
<dbReference type="SUPFAM" id="SSF111369">
    <property type="entry name" value="HlyD-like secretion proteins"/>
    <property type="match status" value="1"/>
</dbReference>